<dbReference type="Proteomes" id="UP000657006">
    <property type="component" value="Unassembled WGS sequence"/>
</dbReference>
<feature type="domain" description="Phage tail tape measure protein" evidence="4">
    <location>
        <begin position="91"/>
        <end position="289"/>
    </location>
</feature>
<evidence type="ECO:0000313" key="6">
    <source>
        <dbReference type="Proteomes" id="UP000657006"/>
    </source>
</evidence>
<keyword evidence="1" id="KW-1188">Viral release from host cell</keyword>
<reference evidence="5" key="1">
    <citation type="submission" date="2020-08" db="EMBL/GenBank/DDBJ databases">
        <title>Genome public.</title>
        <authorList>
            <person name="Liu C."/>
            <person name="Sun Q."/>
        </authorList>
    </citation>
    <scope>NUCLEOTIDE SEQUENCE</scope>
    <source>
        <strain evidence="5">NSJ-32</strain>
    </source>
</reference>
<evidence type="ECO:0000259" key="4">
    <source>
        <dbReference type="Pfam" id="PF10145"/>
    </source>
</evidence>
<evidence type="ECO:0000256" key="1">
    <source>
        <dbReference type="ARBA" id="ARBA00022612"/>
    </source>
</evidence>
<dbReference type="AlphaFoldDB" id="A0A926DSK2"/>
<dbReference type="InterPro" id="IPR010090">
    <property type="entry name" value="Phage_tape_meas"/>
</dbReference>
<dbReference type="RefSeq" id="WP_177714367.1">
    <property type="nucleotide sequence ID" value="NZ_JACRSQ010000003.1"/>
</dbReference>
<accession>A0A926DSK2</accession>
<dbReference type="PANTHER" id="PTHR37813:SF1">
    <property type="entry name" value="FELS-2 PROPHAGE PROTEIN"/>
    <property type="match status" value="1"/>
</dbReference>
<feature type="coiled-coil region" evidence="2">
    <location>
        <begin position="723"/>
        <end position="750"/>
    </location>
</feature>
<dbReference type="Pfam" id="PF10145">
    <property type="entry name" value="PhageMin_Tail"/>
    <property type="match status" value="1"/>
</dbReference>
<feature type="transmembrane region" description="Helical" evidence="3">
    <location>
        <begin position="627"/>
        <end position="647"/>
    </location>
</feature>
<keyword evidence="2" id="KW-0175">Coiled coil</keyword>
<protein>
    <submittedName>
        <fullName evidence="5">Phage tail tape measure protein</fullName>
    </submittedName>
</protein>
<evidence type="ECO:0000256" key="2">
    <source>
        <dbReference type="SAM" id="Coils"/>
    </source>
</evidence>
<keyword evidence="3" id="KW-1133">Transmembrane helix</keyword>
<dbReference type="NCBIfam" id="TIGR01760">
    <property type="entry name" value="tape_meas_TP901"/>
    <property type="match status" value="1"/>
</dbReference>
<gene>
    <name evidence="5" type="ORF">H8730_02950</name>
</gene>
<keyword evidence="6" id="KW-1185">Reference proteome</keyword>
<dbReference type="EMBL" id="JACRSQ010000003">
    <property type="protein sequence ID" value="MBC8542505.1"/>
    <property type="molecule type" value="Genomic_DNA"/>
</dbReference>
<name>A0A926DSK2_9FIRM</name>
<sequence>MSNDGSIKIDTQVNTDELKKVMAKLGELVSSGLSGVKTALKAATDAVAALSTKLAGIGNSAVKTGSSFEAGMSQVQAISGATADELQALADKAKEMGVKTKFSASESAGAMSDMAKAGWRAADMLSGIEGVMYLAAASGENLGTVSNTVIDALTGFGLQAKDSAHFADVLTKAALQSQTNISEMGATFKRVAPLAGTLGYTIEDTAIAVGLMADAGIESEKASTALQSMFSKLNGEVQVSGEAMGNVTIAMSNADGSMKPLRETLMTLREAFAEMTEEEKVANAESLVGCDAMAGFLAIVNGGEEDFNRLTEAIDNASDAAQQQAITMQDNLKGALTDLESAAEGLGIQIYEGVQEPLRDVVDETTKMIDGLSRAFSQGGFEGLVSEVGNFISQIVNVISRSAPDMIAVGTALIFSLLTGIEKNIQKVTKSALDIGMALVNSFVAFVPQMGAIGLRLISELAKNLFGYKIGGKVQVLCSEIQQSFTTLVESAKQAFEPFGTLFKNVADMALDIANKALPVLTDAIAFLFDTCSILLPVLAGVLTAFKAWEIVTTVSGILKTFIASLQTAALQVSLFAAQNGAAAAATAASTAALSAKEVVVGLLTGKIGLATAAQAAWNAIMSANPIALVIAAVAALAVGIGALCMMHEKEQTSAEKLEETYARMGDSLGGIGSAASDYYKGIETAGNILDDFNTSLIVSSEKQQELAAQMEEVQGQITEIARTASERRRDLTEEEIQKLEELFEQMRNLAKGELEIQQQYQQTVMDQAEMFVQTFDGSLEKFREGSQKFINSAAETRQEVVDKAQRQYEEETTLIRTAMDAKNTLYSEAFMAEREQLQSHLETRGTLYTESYLAELEELRKRHEEAGTLDSESYQVEYDALTQTFSERGELYTARYEAELETIRKRHADEKTLYSEAYNEELLAAQGNYDAAVEAADKKCIDTIQIMSDGYEDLAGIRAIFEQGERETNAKVTEESERYIEDLNDIANRRRMYNEYHGYETTRATKGFNRQIEEADQEHAINLERINSEWLANLDKNSQDQLGIWLANLATTEMYGGEISDENQEMVDKILEAYEHLPDDAKQNMQNTMSGMLEGMEKNEPTLFSKASSIANGVLSKLKKAFDINSPSRKTRAIFRDVMEGAEYGLEDETPKLYQQTETISKGVLGAFDGSMATLVDRMKAAVSHEQYRTGMGSMANAGYVSATTSTQRIQQPEANHGPTLVEAHVHLGDATELAVALTPAIEKEMAFAGG</sequence>
<comment type="caution">
    <text evidence="5">The sequence shown here is derived from an EMBL/GenBank/DDBJ whole genome shotgun (WGS) entry which is preliminary data.</text>
</comment>
<proteinExistence type="predicted"/>
<evidence type="ECO:0000313" key="5">
    <source>
        <dbReference type="EMBL" id="MBC8542505.1"/>
    </source>
</evidence>
<dbReference type="PANTHER" id="PTHR37813">
    <property type="entry name" value="FELS-2 PROPHAGE PROTEIN"/>
    <property type="match status" value="1"/>
</dbReference>
<feature type="transmembrane region" description="Helical" evidence="3">
    <location>
        <begin position="524"/>
        <end position="546"/>
    </location>
</feature>
<keyword evidence="3" id="KW-0472">Membrane</keyword>
<evidence type="ECO:0000256" key="3">
    <source>
        <dbReference type="SAM" id="Phobius"/>
    </source>
</evidence>
<organism evidence="5 6">
    <name type="scientific">Bianquea renquensis</name>
    <dbReference type="NCBI Taxonomy" id="2763661"/>
    <lineage>
        <taxon>Bacteria</taxon>
        <taxon>Bacillati</taxon>
        <taxon>Bacillota</taxon>
        <taxon>Clostridia</taxon>
        <taxon>Eubacteriales</taxon>
        <taxon>Bianqueaceae</taxon>
        <taxon>Bianquea</taxon>
    </lineage>
</organism>
<keyword evidence="3" id="KW-0812">Transmembrane</keyword>